<dbReference type="Gene3D" id="1.10.10.10">
    <property type="entry name" value="Winged helix-like DNA-binding domain superfamily/Winged helix DNA-binding domain"/>
    <property type="match status" value="1"/>
</dbReference>
<name>A0ABR9DP30_9MICO</name>
<evidence type="ECO:0000313" key="3">
    <source>
        <dbReference type="Proteomes" id="UP000642107"/>
    </source>
</evidence>
<reference evidence="2 3" key="1">
    <citation type="submission" date="2020-09" db="EMBL/GenBank/DDBJ databases">
        <title>Flavimobilis rhizosphaerae sp. nov., isolated from rhizosphere soil of Spartina alterniflora.</title>
        <authorList>
            <person name="Hanqin C."/>
        </authorList>
    </citation>
    <scope>NUCLEOTIDE SEQUENCE [LARGE SCALE GENOMIC DNA]</scope>
    <source>
        <strain evidence="2 3">GY 10621</strain>
    </source>
</reference>
<organism evidence="2 3">
    <name type="scientific">Flavimobilis rhizosphaerae</name>
    <dbReference type="NCBI Taxonomy" id="2775421"/>
    <lineage>
        <taxon>Bacteria</taxon>
        <taxon>Bacillati</taxon>
        <taxon>Actinomycetota</taxon>
        <taxon>Actinomycetes</taxon>
        <taxon>Micrococcales</taxon>
        <taxon>Jonesiaceae</taxon>
        <taxon>Flavimobilis</taxon>
    </lineage>
</organism>
<sequence length="407" mass="41483">MPTSKQPPRRGPARGTAARQASLREHNLSLVLGHVLDADAPVSRADLAAATGLTRATVSALVDLLVESRVLAEGEPVQTGTAGRPAVPLTPARGTLAGLGLEVNVDYLGVRAVDLAGDVLADVVVPGDHHASDPAVVLADLAARAADVAHDLEARGVDVVGASLALPGLVDPSADRLRVAPNLGWADVDLSALREVAPFDRLGLTVTNEANLAAVAEWRARRRALPSFLYVSGEVGIGGALVHEHAVFGGVRGWSGELGHTTVEPDGPLCACGAHGCLEAYAGKDALMIAAGLDRLGPLVDLCARADEGDAPALAALARGGWALGVALASFVNLTDVAHIVLGGIYGPLEPYLRAHVAAELEARVLTAPREDLVVEPSLAGAEAAMTGGAVEVLRGLAADPSSRLPA</sequence>
<accession>A0ABR9DP30</accession>
<evidence type="ECO:0000313" key="2">
    <source>
        <dbReference type="EMBL" id="MBD9698097.1"/>
    </source>
</evidence>
<dbReference type="RefSeq" id="WP_192276967.1">
    <property type="nucleotide sequence ID" value="NZ_JACZDF010000001.1"/>
</dbReference>
<gene>
    <name evidence="2" type="ORF">IGS67_01110</name>
</gene>
<dbReference type="InterPro" id="IPR043129">
    <property type="entry name" value="ATPase_NBD"/>
</dbReference>
<dbReference type="Pfam" id="PF00480">
    <property type="entry name" value="ROK"/>
    <property type="match status" value="1"/>
</dbReference>
<evidence type="ECO:0000256" key="1">
    <source>
        <dbReference type="ARBA" id="ARBA00006479"/>
    </source>
</evidence>
<dbReference type="PANTHER" id="PTHR18964:SF149">
    <property type="entry name" value="BIFUNCTIONAL UDP-N-ACETYLGLUCOSAMINE 2-EPIMERASE_N-ACETYLMANNOSAMINE KINASE"/>
    <property type="match status" value="1"/>
</dbReference>
<dbReference type="SUPFAM" id="SSF46785">
    <property type="entry name" value="Winged helix' DNA-binding domain"/>
    <property type="match status" value="1"/>
</dbReference>
<dbReference type="Gene3D" id="3.30.420.40">
    <property type="match status" value="2"/>
</dbReference>
<proteinExistence type="inferred from homology"/>
<dbReference type="EMBL" id="JACZDF010000001">
    <property type="protein sequence ID" value="MBD9698097.1"/>
    <property type="molecule type" value="Genomic_DNA"/>
</dbReference>
<comment type="caution">
    <text evidence="2">The sequence shown here is derived from an EMBL/GenBank/DDBJ whole genome shotgun (WGS) entry which is preliminary data.</text>
</comment>
<dbReference type="Proteomes" id="UP000642107">
    <property type="component" value="Unassembled WGS sequence"/>
</dbReference>
<comment type="similarity">
    <text evidence="1">Belongs to the ROK (NagC/XylR) family.</text>
</comment>
<dbReference type="InterPro" id="IPR036390">
    <property type="entry name" value="WH_DNA-bd_sf"/>
</dbReference>
<dbReference type="InterPro" id="IPR036388">
    <property type="entry name" value="WH-like_DNA-bd_sf"/>
</dbReference>
<keyword evidence="3" id="KW-1185">Reference proteome</keyword>
<dbReference type="PANTHER" id="PTHR18964">
    <property type="entry name" value="ROK (REPRESSOR, ORF, KINASE) FAMILY"/>
    <property type="match status" value="1"/>
</dbReference>
<dbReference type="SUPFAM" id="SSF53067">
    <property type="entry name" value="Actin-like ATPase domain"/>
    <property type="match status" value="1"/>
</dbReference>
<dbReference type="InterPro" id="IPR000600">
    <property type="entry name" value="ROK"/>
</dbReference>
<protein>
    <submittedName>
        <fullName evidence="2">ROK family transcriptional regulator</fullName>
    </submittedName>
</protein>